<protein>
    <recommendedName>
        <fullName evidence="5">Glucose-methanol-choline oxidoreductase N-terminal domain-containing protein</fullName>
    </recommendedName>
</protein>
<keyword evidence="3" id="KW-0285">Flavoprotein</keyword>
<feature type="domain" description="Glucose-methanol-choline oxidoreductase N-terminal" evidence="5">
    <location>
        <begin position="314"/>
        <end position="328"/>
    </location>
</feature>
<name>A0A6L2PSX3_COPFO</name>
<dbReference type="GO" id="GO:0016614">
    <property type="term" value="F:oxidoreductase activity, acting on CH-OH group of donors"/>
    <property type="evidence" value="ECO:0007669"/>
    <property type="project" value="InterPro"/>
</dbReference>
<comment type="similarity">
    <text evidence="1">Belongs to the GMC oxidoreductase family.</text>
</comment>
<feature type="binding site" evidence="3">
    <location>
        <position position="139"/>
    </location>
    <ligand>
        <name>FAD</name>
        <dbReference type="ChEBI" id="CHEBI:57692"/>
    </ligand>
</feature>
<dbReference type="SUPFAM" id="SSF51905">
    <property type="entry name" value="FAD/NAD(P)-binding domain"/>
    <property type="match status" value="1"/>
</dbReference>
<feature type="binding site" evidence="3">
    <location>
        <position position="277"/>
    </location>
    <ligand>
        <name>FAD</name>
        <dbReference type="ChEBI" id="CHEBI:57692"/>
    </ligand>
</feature>
<dbReference type="FunCoup" id="A0A6L2PSX3">
    <property type="interactions" value="46"/>
</dbReference>
<sequence>MKSSVYLTSCLLCLLVNGKAACRPQIGTLLEGLLKFIQEGVKFSEEEPPDAKEVLSEYDFIVVGAGSAGSVVANRLSEISDWDVLLIEAGGKENYLMDIPFIAPLWTLTDANWRYKTVPNGKSCLSLQNEQCVFHRGKVMGGSSTINFMVSTRGNRRNYDHWRDLGNPGWGYDDVLKYFLKSEKITIPELANDKKYHSTSGELTVSYAPYRTPLADAFVQGGAELGYNIIDYNGATQTGFSYLQSTTKPGTRMSASRAFLHPIRNRKNFHVKKRSLVTKLLIDPITKTTFGVQFVRNKKKYEVRARKEVILSAGAVNSPQLLMVSGIGPREHLNDLKIPLIQDLKVGYNLMEHPGLPTVTFLVNQSVTFLSSEVLTNVTASKEYLFYHGGPFSVPGGSEAIAFIDTRDPKNPDGDPNIELFYISGCISSDPTYYKFAGYSHEFYNAVYKPIEGVHCWTALPMVLQPKSRGRIILKSADPHEKPLIYHDIFQNPEDLETQLLAIKETLKLSKTQAFQKFGSRLHDIPVPGCKHLEFISDDYWRCAAKQTSIGIWHLSGTCKMGNSSDPDAVVDPRLKVYGVKGLRVIDASIMPVVPAAHTNVPSIMVGEKGADLVKEDWGLIPLSG</sequence>
<dbReference type="InterPro" id="IPR036188">
    <property type="entry name" value="FAD/NAD-bd_sf"/>
</dbReference>
<dbReference type="Pfam" id="PF00732">
    <property type="entry name" value="GMC_oxred_N"/>
    <property type="match status" value="1"/>
</dbReference>
<dbReference type="OrthoDB" id="269227at2759"/>
<evidence type="ECO:0000256" key="2">
    <source>
        <dbReference type="PIRSR" id="PIRSR000137-1"/>
    </source>
</evidence>
<keyword evidence="3" id="KW-0274">FAD</keyword>
<dbReference type="PANTHER" id="PTHR11552">
    <property type="entry name" value="GLUCOSE-METHANOL-CHOLINE GMC OXIDOREDUCTASE"/>
    <property type="match status" value="1"/>
</dbReference>
<feature type="active site" description="Proton acceptor" evidence="2">
    <location>
        <position position="598"/>
    </location>
</feature>
<comment type="caution">
    <text evidence="6">The sequence shown here is derived from an EMBL/GenBank/DDBJ whole genome shotgun (WGS) entry which is preliminary data.</text>
</comment>
<dbReference type="Proteomes" id="UP000502823">
    <property type="component" value="Unassembled WGS sequence"/>
</dbReference>
<proteinExistence type="inferred from homology"/>
<dbReference type="InterPro" id="IPR000172">
    <property type="entry name" value="GMC_OxRdtase_N"/>
</dbReference>
<dbReference type="Gene3D" id="3.30.560.10">
    <property type="entry name" value="Glucose Oxidase, domain 3"/>
    <property type="match status" value="1"/>
</dbReference>
<dbReference type="EMBL" id="BLKM01008615">
    <property type="protein sequence ID" value="GFG34272.1"/>
    <property type="molecule type" value="Genomic_DNA"/>
</dbReference>
<keyword evidence="4" id="KW-0732">Signal</keyword>
<dbReference type="InterPro" id="IPR012132">
    <property type="entry name" value="GMC_OxRdtase"/>
</dbReference>
<evidence type="ECO:0000256" key="1">
    <source>
        <dbReference type="ARBA" id="ARBA00010790"/>
    </source>
</evidence>
<reference evidence="7" key="1">
    <citation type="submission" date="2020-01" db="EMBL/GenBank/DDBJ databases">
        <title>Draft genome sequence of the Termite Coptotermes fromosanus.</title>
        <authorList>
            <person name="Itakura S."/>
            <person name="Yosikawa Y."/>
            <person name="Umezawa K."/>
        </authorList>
    </citation>
    <scope>NUCLEOTIDE SEQUENCE [LARGE SCALE GENOMIC DNA]</scope>
</reference>
<evidence type="ECO:0000313" key="6">
    <source>
        <dbReference type="EMBL" id="GFG34272.1"/>
    </source>
</evidence>
<dbReference type="Gene3D" id="3.50.50.60">
    <property type="entry name" value="FAD/NAD(P)-binding domain"/>
    <property type="match status" value="1"/>
</dbReference>
<evidence type="ECO:0000256" key="4">
    <source>
        <dbReference type="SAM" id="SignalP"/>
    </source>
</evidence>
<gene>
    <name evidence="6" type="ORF">Cfor_00517</name>
</gene>
<dbReference type="InParanoid" id="A0A6L2PSX3"/>
<accession>A0A6L2PSX3</accession>
<dbReference type="InterPro" id="IPR007867">
    <property type="entry name" value="GMC_OxRtase_C"/>
</dbReference>
<feature type="signal peptide" evidence="4">
    <location>
        <begin position="1"/>
        <end position="21"/>
    </location>
</feature>
<feature type="binding site" evidence="3">
    <location>
        <begin position="147"/>
        <end position="150"/>
    </location>
    <ligand>
        <name>FAD</name>
        <dbReference type="ChEBI" id="CHEBI:57692"/>
    </ligand>
</feature>
<dbReference type="SUPFAM" id="SSF54373">
    <property type="entry name" value="FAD-linked reductases, C-terminal domain"/>
    <property type="match status" value="1"/>
</dbReference>
<feature type="active site" description="Proton donor" evidence="2">
    <location>
        <position position="554"/>
    </location>
</feature>
<evidence type="ECO:0000256" key="3">
    <source>
        <dbReference type="PIRSR" id="PIRSR000137-2"/>
    </source>
</evidence>
<dbReference type="PIRSF" id="PIRSF000137">
    <property type="entry name" value="Alcohol_oxidase"/>
    <property type="match status" value="1"/>
</dbReference>
<dbReference type="Pfam" id="PF05199">
    <property type="entry name" value="GMC_oxred_C"/>
    <property type="match status" value="1"/>
</dbReference>
<feature type="chain" id="PRO_5026790689" description="Glucose-methanol-choline oxidoreductase N-terminal domain-containing protein" evidence="4">
    <location>
        <begin position="22"/>
        <end position="625"/>
    </location>
</feature>
<dbReference type="AlphaFoldDB" id="A0A6L2PSX3"/>
<dbReference type="PROSITE" id="PS00624">
    <property type="entry name" value="GMC_OXRED_2"/>
    <property type="match status" value="1"/>
</dbReference>
<dbReference type="GO" id="GO:0050660">
    <property type="term" value="F:flavin adenine dinucleotide binding"/>
    <property type="evidence" value="ECO:0007669"/>
    <property type="project" value="InterPro"/>
</dbReference>
<feature type="binding site" evidence="3">
    <location>
        <begin position="553"/>
        <end position="554"/>
    </location>
    <ligand>
        <name>FAD</name>
        <dbReference type="ChEBI" id="CHEBI:57692"/>
    </ligand>
</feature>
<evidence type="ECO:0000259" key="5">
    <source>
        <dbReference type="PROSITE" id="PS00624"/>
    </source>
</evidence>
<evidence type="ECO:0000313" key="7">
    <source>
        <dbReference type="Proteomes" id="UP000502823"/>
    </source>
</evidence>
<dbReference type="PANTHER" id="PTHR11552:SF158">
    <property type="entry name" value="GH23626P-RELATED"/>
    <property type="match status" value="1"/>
</dbReference>
<organism evidence="6 7">
    <name type="scientific">Coptotermes formosanus</name>
    <name type="common">Formosan subterranean termite</name>
    <dbReference type="NCBI Taxonomy" id="36987"/>
    <lineage>
        <taxon>Eukaryota</taxon>
        <taxon>Metazoa</taxon>
        <taxon>Ecdysozoa</taxon>
        <taxon>Arthropoda</taxon>
        <taxon>Hexapoda</taxon>
        <taxon>Insecta</taxon>
        <taxon>Pterygota</taxon>
        <taxon>Neoptera</taxon>
        <taxon>Polyneoptera</taxon>
        <taxon>Dictyoptera</taxon>
        <taxon>Blattodea</taxon>
        <taxon>Blattoidea</taxon>
        <taxon>Termitoidae</taxon>
        <taxon>Rhinotermitidae</taxon>
        <taxon>Coptotermes</taxon>
    </lineage>
</organism>
<keyword evidence="7" id="KW-1185">Reference proteome</keyword>
<comment type="cofactor">
    <cofactor evidence="3">
        <name>FAD</name>
        <dbReference type="ChEBI" id="CHEBI:57692"/>
    </cofactor>
</comment>